<reference evidence="5 6" key="1">
    <citation type="submission" date="2020-02" db="EMBL/GenBank/DDBJ databases">
        <authorList>
            <person name="Gao J."/>
            <person name="Sun J."/>
        </authorList>
    </citation>
    <scope>NUCLEOTIDE SEQUENCE [LARGE SCALE GENOMIC DNA]</scope>
    <source>
        <strain evidence="5 6">7124</strain>
    </source>
</reference>
<dbReference type="Pfam" id="PF13377">
    <property type="entry name" value="Peripla_BP_3"/>
    <property type="match status" value="1"/>
</dbReference>
<dbReference type="CDD" id="cd06267">
    <property type="entry name" value="PBP1_LacI_sugar_binding-like"/>
    <property type="match status" value="1"/>
</dbReference>
<keyword evidence="1" id="KW-0805">Transcription regulation</keyword>
<dbReference type="Pfam" id="PF00356">
    <property type="entry name" value="LacI"/>
    <property type="match status" value="1"/>
</dbReference>
<accession>A0A6M1PHZ0</accession>
<dbReference type="InterPro" id="IPR010982">
    <property type="entry name" value="Lambda_DNA-bd_dom_sf"/>
</dbReference>
<dbReference type="PROSITE" id="PS50932">
    <property type="entry name" value="HTH_LACI_2"/>
    <property type="match status" value="1"/>
</dbReference>
<evidence type="ECO:0000259" key="4">
    <source>
        <dbReference type="PROSITE" id="PS50932"/>
    </source>
</evidence>
<dbReference type="GO" id="GO:0003700">
    <property type="term" value="F:DNA-binding transcription factor activity"/>
    <property type="evidence" value="ECO:0007669"/>
    <property type="project" value="TreeGrafter"/>
</dbReference>
<proteinExistence type="predicted"/>
<dbReference type="InterPro" id="IPR000843">
    <property type="entry name" value="HTH_LacI"/>
</dbReference>
<dbReference type="EMBL" id="JAAKGU010000004">
    <property type="protein sequence ID" value="NGM82810.1"/>
    <property type="molecule type" value="Genomic_DNA"/>
</dbReference>
<evidence type="ECO:0000256" key="1">
    <source>
        <dbReference type="ARBA" id="ARBA00023015"/>
    </source>
</evidence>
<comment type="caution">
    <text evidence="5">The sequence shown here is derived from an EMBL/GenBank/DDBJ whole genome shotgun (WGS) entry which is preliminary data.</text>
</comment>
<protein>
    <submittedName>
        <fullName evidence="5">LacI family transcriptional regulator</fullName>
    </submittedName>
</protein>
<organism evidence="5 6">
    <name type="scientific">Paenibacillus apii</name>
    <dbReference type="NCBI Taxonomy" id="1850370"/>
    <lineage>
        <taxon>Bacteria</taxon>
        <taxon>Bacillati</taxon>
        <taxon>Bacillota</taxon>
        <taxon>Bacilli</taxon>
        <taxon>Bacillales</taxon>
        <taxon>Paenibacillaceae</taxon>
        <taxon>Paenibacillus</taxon>
    </lineage>
</organism>
<dbReference type="SMART" id="SM00354">
    <property type="entry name" value="HTH_LACI"/>
    <property type="match status" value="1"/>
</dbReference>
<dbReference type="SUPFAM" id="SSF47413">
    <property type="entry name" value="lambda repressor-like DNA-binding domains"/>
    <property type="match status" value="1"/>
</dbReference>
<dbReference type="InterPro" id="IPR046335">
    <property type="entry name" value="LacI/GalR-like_sensor"/>
</dbReference>
<feature type="domain" description="HTH lacI-type" evidence="4">
    <location>
        <begin position="2"/>
        <end position="56"/>
    </location>
</feature>
<dbReference type="SUPFAM" id="SSF53822">
    <property type="entry name" value="Periplasmic binding protein-like I"/>
    <property type="match status" value="1"/>
</dbReference>
<keyword evidence="3" id="KW-0804">Transcription</keyword>
<evidence type="ECO:0000313" key="6">
    <source>
        <dbReference type="Proteomes" id="UP000480151"/>
    </source>
</evidence>
<dbReference type="Gene3D" id="3.40.50.2300">
    <property type="match status" value="2"/>
</dbReference>
<evidence type="ECO:0000256" key="2">
    <source>
        <dbReference type="ARBA" id="ARBA00023125"/>
    </source>
</evidence>
<dbReference type="AlphaFoldDB" id="A0A6M1PHZ0"/>
<dbReference type="CDD" id="cd01392">
    <property type="entry name" value="HTH_LacI"/>
    <property type="match status" value="1"/>
</dbReference>
<dbReference type="Proteomes" id="UP000480151">
    <property type="component" value="Unassembled WGS sequence"/>
</dbReference>
<keyword evidence="2" id="KW-0238">DNA-binding</keyword>
<dbReference type="InterPro" id="IPR028082">
    <property type="entry name" value="Peripla_BP_I"/>
</dbReference>
<dbReference type="GO" id="GO:0000976">
    <property type="term" value="F:transcription cis-regulatory region binding"/>
    <property type="evidence" value="ECO:0007669"/>
    <property type="project" value="TreeGrafter"/>
</dbReference>
<evidence type="ECO:0000313" key="5">
    <source>
        <dbReference type="EMBL" id="NGM82810.1"/>
    </source>
</evidence>
<sequence>MANIRDIAKATGFSVSTVSKALNGYSDINLKTKQLVLKTAQEMDYTPNVMARGLITKKSNMIGIFFGDQTNSGFDHPFFSEFLRSIKDVCGAEGYDILIFSNRKRESKSYKSICIENGVDGVILILTGDQRADQNIRALHETLPTVYIDSVPHQYFNVNMVESDNESAAFEATDYLIQMNHTRILKIAGDQIAKAAHDRVAGYKNALTKHNIPVDEQLIKYCEFSQEQSYKLTKSFFSKKTDVTAIFASSDTMAYGAIEALKELGYSVPGDIAVIGFDDIDSAAGYSPALTTVRQQRLKIGQSAAKILINIIENNNDGSIQRVTVPAHLVIRESCGNRSV</sequence>
<dbReference type="PANTHER" id="PTHR30146">
    <property type="entry name" value="LACI-RELATED TRANSCRIPTIONAL REPRESSOR"/>
    <property type="match status" value="1"/>
</dbReference>
<name>A0A6M1PHZ0_9BACL</name>
<gene>
    <name evidence="5" type="ORF">G5B47_10330</name>
</gene>
<dbReference type="PANTHER" id="PTHR30146:SF109">
    <property type="entry name" value="HTH-TYPE TRANSCRIPTIONAL REGULATOR GALS"/>
    <property type="match status" value="1"/>
</dbReference>
<dbReference type="RefSeq" id="WP_165097586.1">
    <property type="nucleotide sequence ID" value="NZ_JAAKGU010000004.1"/>
</dbReference>
<keyword evidence="6" id="KW-1185">Reference proteome</keyword>
<evidence type="ECO:0000256" key="3">
    <source>
        <dbReference type="ARBA" id="ARBA00023163"/>
    </source>
</evidence>
<dbReference type="Gene3D" id="1.10.260.40">
    <property type="entry name" value="lambda repressor-like DNA-binding domains"/>
    <property type="match status" value="1"/>
</dbReference>